<evidence type="ECO:0000259" key="2">
    <source>
        <dbReference type="Pfam" id="PF05292"/>
    </source>
</evidence>
<dbReference type="Pfam" id="PF05292">
    <property type="entry name" value="MCD"/>
    <property type="match status" value="1"/>
</dbReference>
<accession>V7BNZ8</accession>
<dbReference type="GO" id="GO:0050080">
    <property type="term" value="F:malonyl-CoA decarboxylase activity"/>
    <property type="evidence" value="ECO:0007669"/>
    <property type="project" value="InterPro"/>
</dbReference>
<dbReference type="OMA" id="PIDWSTP"/>
<organism evidence="4 5">
    <name type="scientific">Phaseolus vulgaris</name>
    <name type="common">Kidney bean</name>
    <name type="synonym">French bean</name>
    <dbReference type="NCBI Taxonomy" id="3885"/>
    <lineage>
        <taxon>Eukaryota</taxon>
        <taxon>Viridiplantae</taxon>
        <taxon>Streptophyta</taxon>
        <taxon>Embryophyta</taxon>
        <taxon>Tracheophyta</taxon>
        <taxon>Spermatophyta</taxon>
        <taxon>Magnoliopsida</taxon>
        <taxon>eudicotyledons</taxon>
        <taxon>Gunneridae</taxon>
        <taxon>Pentapetalae</taxon>
        <taxon>rosids</taxon>
        <taxon>fabids</taxon>
        <taxon>Fabales</taxon>
        <taxon>Fabaceae</taxon>
        <taxon>Papilionoideae</taxon>
        <taxon>50 kb inversion clade</taxon>
        <taxon>NPAAA clade</taxon>
        <taxon>indigoferoid/millettioid clade</taxon>
        <taxon>Phaseoleae</taxon>
        <taxon>Phaseolus</taxon>
    </lineage>
</organism>
<evidence type="ECO:0000256" key="1">
    <source>
        <dbReference type="SAM" id="MobiDB-lite"/>
    </source>
</evidence>
<dbReference type="EMBL" id="CM002293">
    <property type="protein sequence ID" value="ESW19682.1"/>
    <property type="molecule type" value="Genomic_DNA"/>
</dbReference>
<feature type="region of interest" description="Disordered" evidence="1">
    <location>
        <begin position="32"/>
        <end position="64"/>
    </location>
</feature>
<dbReference type="GO" id="GO:0005782">
    <property type="term" value="C:peroxisomal matrix"/>
    <property type="evidence" value="ECO:0007669"/>
    <property type="project" value="TreeGrafter"/>
</dbReference>
<evidence type="ECO:0000313" key="4">
    <source>
        <dbReference type="EMBL" id="ESW19682.1"/>
    </source>
</evidence>
<dbReference type="OrthoDB" id="426718at2759"/>
<dbReference type="eggNOG" id="KOG3018">
    <property type="taxonomic scope" value="Eukaryota"/>
</dbReference>
<dbReference type="PANTHER" id="PTHR28641:SF1">
    <property type="entry name" value="MALONYL-COA DECARBOXYLASE, MITOCHONDRIAL"/>
    <property type="match status" value="1"/>
</dbReference>
<dbReference type="InterPro" id="IPR035372">
    <property type="entry name" value="MCD_N"/>
</dbReference>
<dbReference type="Pfam" id="PF17408">
    <property type="entry name" value="MCD_N"/>
    <property type="match status" value="1"/>
</dbReference>
<dbReference type="InterPro" id="IPR007956">
    <property type="entry name" value="Malonyl_CoA_deC_C"/>
</dbReference>
<dbReference type="PANTHER" id="PTHR28641">
    <property type="match status" value="1"/>
</dbReference>
<dbReference type="GO" id="GO:2001294">
    <property type="term" value="P:malonyl-CoA catabolic process"/>
    <property type="evidence" value="ECO:0007669"/>
    <property type="project" value="TreeGrafter"/>
</dbReference>
<dbReference type="FunFam" id="3.40.630.150:FF:000002">
    <property type="entry name" value="malonyl-CoA decarboxylase, mitochondrial"/>
    <property type="match status" value="1"/>
</dbReference>
<protein>
    <recommendedName>
        <fullName evidence="6">Malonyl-CoA decarboxylase C-terminal domain-containing protein</fullName>
    </recommendedName>
</protein>
<dbReference type="Gene3D" id="1.20.140.90">
    <property type="entry name" value="Malonyl-CoA decarboxylase, oligemerization domain"/>
    <property type="match status" value="1"/>
</dbReference>
<dbReference type="GO" id="GO:0006633">
    <property type="term" value="P:fatty acid biosynthetic process"/>
    <property type="evidence" value="ECO:0007669"/>
    <property type="project" value="InterPro"/>
</dbReference>
<dbReference type="InterPro" id="IPR042303">
    <property type="entry name" value="Malonyl_CoA_deC_C_sf"/>
</dbReference>
<name>V7BNZ8_PHAVU</name>
<sequence>MSKKALSILMRARMKPNDRTNISLSSIPLANATSQMQQQQNSRQNESPGEGNAVPNDSGNSEREFKRVRASMHSAISMNKTEVLDDVLNNFSEGYFTLSHENRRKLLLVLAREYDLNRSQVRDLIKQYLGLEPPVDKTQVIGSEDEGLFSPFYRIERNLRHALQPVYEVLFERLNTHPGGLRILSILREDVLTILGEENIASLRALDSYLKEKFVTWLSPAALELHQITWDDPASLLEKIVAYEAVHPISNLLDLKRRLGIGRRCFGYLHPAIPGEPLIFIEVALLKDVAQTIQEVLWDSPPIPESETTCALFYSISSTQPGLAGINLGKFLIKRVVTQVKREMPHISTFATLSPIPGFMSWLLSKLAASQTPLVEGVNLSQSQAEGSSSTFYENILKPEEEETLMSLSKDIATGKNGMDLMFNLLTSTSSKWIHSPELRSALKAPLMRLCARYLLQEKKRGKALDSVANFHLQNGAMVERINWMADRSEKGLSQSGGIMVNYVYRLDHIEEYAHSYFSNGEIQASSDLLHRFVDVTDTA</sequence>
<proteinExistence type="predicted"/>
<keyword evidence="5" id="KW-1185">Reference proteome</keyword>
<dbReference type="InterPro" id="IPR038917">
    <property type="entry name" value="Malonyl_CoA_deC"/>
</dbReference>
<dbReference type="Gramene" id="ESW19682">
    <property type="protein sequence ID" value="ESW19682"/>
    <property type="gene ID" value="PHAVU_006G146200g"/>
</dbReference>
<feature type="domain" description="Malonyl-CoA decarboxylase N-terminal" evidence="3">
    <location>
        <begin position="156"/>
        <end position="217"/>
    </location>
</feature>
<evidence type="ECO:0000313" key="5">
    <source>
        <dbReference type="Proteomes" id="UP000000226"/>
    </source>
</evidence>
<dbReference type="GO" id="GO:0005759">
    <property type="term" value="C:mitochondrial matrix"/>
    <property type="evidence" value="ECO:0007669"/>
    <property type="project" value="TreeGrafter"/>
</dbReference>
<gene>
    <name evidence="4" type="ORF">PHAVU_006G146200g</name>
</gene>
<dbReference type="GO" id="GO:0006085">
    <property type="term" value="P:acetyl-CoA biosynthetic process"/>
    <property type="evidence" value="ECO:0007669"/>
    <property type="project" value="TreeGrafter"/>
</dbReference>
<evidence type="ECO:0000259" key="3">
    <source>
        <dbReference type="Pfam" id="PF17408"/>
    </source>
</evidence>
<dbReference type="SMR" id="V7BNZ8"/>
<dbReference type="STRING" id="3885.V7BNZ8"/>
<dbReference type="InterPro" id="IPR038351">
    <property type="entry name" value="MCD_N_sf"/>
</dbReference>
<dbReference type="AlphaFoldDB" id="V7BNZ8"/>
<feature type="domain" description="Malonyl-CoA decarboxylase C-terminal" evidence="2">
    <location>
        <begin position="222"/>
        <end position="505"/>
    </location>
</feature>
<evidence type="ECO:0008006" key="6">
    <source>
        <dbReference type="Google" id="ProtNLM"/>
    </source>
</evidence>
<dbReference type="Proteomes" id="UP000000226">
    <property type="component" value="Chromosome 6"/>
</dbReference>
<dbReference type="Gene3D" id="3.40.630.150">
    <property type="entry name" value="Malonyl-CoA decarboxylase, catalytic domain"/>
    <property type="match status" value="1"/>
</dbReference>
<dbReference type="FunFam" id="1.20.140.90:FF:000002">
    <property type="entry name" value="Malonyl-CoA decarboxylase family protein"/>
    <property type="match status" value="1"/>
</dbReference>
<feature type="compositionally biased region" description="Low complexity" evidence="1">
    <location>
        <begin position="34"/>
        <end position="45"/>
    </location>
</feature>
<reference evidence="5" key="1">
    <citation type="journal article" date="2014" name="Nat. Genet.">
        <title>A reference genome for common bean and genome-wide analysis of dual domestications.</title>
        <authorList>
            <person name="Schmutz J."/>
            <person name="McClean P.E."/>
            <person name="Mamidi S."/>
            <person name="Wu G.A."/>
            <person name="Cannon S.B."/>
            <person name="Grimwood J."/>
            <person name="Jenkins J."/>
            <person name="Shu S."/>
            <person name="Song Q."/>
            <person name="Chavarro C."/>
            <person name="Torres-Torres M."/>
            <person name="Geffroy V."/>
            <person name="Moghaddam S.M."/>
            <person name="Gao D."/>
            <person name="Abernathy B."/>
            <person name="Barry K."/>
            <person name="Blair M."/>
            <person name="Brick M.A."/>
            <person name="Chovatia M."/>
            <person name="Gepts P."/>
            <person name="Goodstein D.M."/>
            <person name="Gonzales M."/>
            <person name="Hellsten U."/>
            <person name="Hyten D.L."/>
            <person name="Jia G."/>
            <person name="Kelly J.D."/>
            <person name="Kudrna D."/>
            <person name="Lee R."/>
            <person name="Richard M.M."/>
            <person name="Miklas P.N."/>
            <person name="Osorno J.M."/>
            <person name="Rodrigues J."/>
            <person name="Thareau V."/>
            <person name="Urrea C.A."/>
            <person name="Wang M."/>
            <person name="Yu Y."/>
            <person name="Zhang M."/>
            <person name="Wing R.A."/>
            <person name="Cregan P.B."/>
            <person name="Rokhsar D.S."/>
            <person name="Jackson S.A."/>
        </authorList>
    </citation>
    <scope>NUCLEOTIDE SEQUENCE [LARGE SCALE GENOMIC DNA]</scope>
    <source>
        <strain evidence="5">cv. G19833</strain>
    </source>
</reference>